<protein>
    <recommendedName>
        <fullName evidence="1">AAA domain-containing protein</fullName>
    </recommendedName>
</protein>
<dbReference type="Gene3D" id="3.40.50.300">
    <property type="entry name" value="P-loop containing nucleotide triphosphate hydrolases"/>
    <property type="match status" value="1"/>
</dbReference>
<dbReference type="EMBL" id="BAAAZI010000006">
    <property type="protein sequence ID" value="GAA4138585.1"/>
    <property type="molecule type" value="Genomic_DNA"/>
</dbReference>
<dbReference type="InterPro" id="IPR025669">
    <property type="entry name" value="AAA_dom"/>
</dbReference>
<proteinExistence type="predicted"/>
<accession>A0ABP7YMN6</accession>
<sequence>MSKIKTIAHQKGGVGKSTLAINLVYSFAQNVNTILTDRDHQGSTIQLLGIIPDETFHLITTSIIKILKRYLYVNQKRLQFKL</sequence>
<gene>
    <name evidence="2" type="ORF">GCM10022216_15820</name>
</gene>
<evidence type="ECO:0000313" key="2">
    <source>
        <dbReference type="EMBL" id="GAA4138585.1"/>
    </source>
</evidence>
<organism evidence="2 3">
    <name type="scientific">Sphingobacterium kyonggiense</name>
    <dbReference type="NCBI Taxonomy" id="714075"/>
    <lineage>
        <taxon>Bacteria</taxon>
        <taxon>Pseudomonadati</taxon>
        <taxon>Bacteroidota</taxon>
        <taxon>Sphingobacteriia</taxon>
        <taxon>Sphingobacteriales</taxon>
        <taxon>Sphingobacteriaceae</taxon>
        <taxon>Sphingobacterium</taxon>
    </lineage>
</organism>
<reference evidence="3" key="1">
    <citation type="journal article" date="2019" name="Int. J. Syst. Evol. Microbiol.">
        <title>The Global Catalogue of Microorganisms (GCM) 10K type strain sequencing project: providing services to taxonomists for standard genome sequencing and annotation.</title>
        <authorList>
            <consortium name="The Broad Institute Genomics Platform"/>
            <consortium name="The Broad Institute Genome Sequencing Center for Infectious Disease"/>
            <person name="Wu L."/>
            <person name="Ma J."/>
        </authorList>
    </citation>
    <scope>NUCLEOTIDE SEQUENCE [LARGE SCALE GENOMIC DNA]</scope>
    <source>
        <strain evidence="3">JCM 16704</strain>
    </source>
</reference>
<evidence type="ECO:0000313" key="3">
    <source>
        <dbReference type="Proteomes" id="UP001500101"/>
    </source>
</evidence>
<dbReference type="RefSeq" id="WP_425565275.1">
    <property type="nucleotide sequence ID" value="NZ_BAAAZI010000006.1"/>
</dbReference>
<evidence type="ECO:0000259" key="1">
    <source>
        <dbReference type="Pfam" id="PF13614"/>
    </source>
</evidence>
<feature type="domain" description="AAA" evidence="1">
    <location>
        <begin position="3"/>
        <end position="67"/>
    </location>
</feature>
<name>A0ABP7YMN6_9SPHI</name>
<dbReference type="Proteomes" id="UP001500101">
    <property type="component" value="Unassembled WGS sequence"/>
</dbReference>
<dbReference type="Pfam" id="PF13614">
    <property type="entry name" value="AAA_31"/>
    <property type="match status" value="1"/>
</dbReference>
<dbReference type="SUPFAM" id="SSF52540">
    <property type="entry name" value="P-loop containing nucleoside triphosphate hydrolases"/>
    <property type="match status" value="1"/>
</dbReference>
<keyword evidence="3" id="KW-1185">Reference proteome</keyword>
<dbReference type="InterPro" id="IPR027417">
    <property type="entry name" value="P-loop_NTPase"/>
</dbReference>
<comment type="caution">
    <text evidence="2">The sequence shown here is derived from an EMBL/GenBank/DDBJ whole genome shotgun (WGS) entry which is preliminary data.</text>
</comment>